<dbReference type="EMBL" id="PJQM01000079">
    <property type="protein sequence ID" value="RCI06823.1"/>
    <property type="molecule type" value="Genomic_DNA"/>
</dbReference>
<feature type="compositionally biased region" description="Polar residues" evidence="1">
    <location>
        <begin position="46"/>
        <end position="56"/>
    </location>
</feature>
<feature type="compositionally biased region" description="Basic and acidic residues" evidence="1">
    <location>
        <begin position="160"/>
        <end position="177"/>
    </location>
</feature>
<protein>
    <submittedName>
        <fullName evidence="2">Uncharacterized protein</fullName>
    </submittedName>
</protein>
<accession>A0A367KX76</accession>
<name>A0A367KX76_RHIST</name>
<keyword evidence="3" id="KW-1185">Reference proteome</keyword>
<dbReference type="AlphaFoldDB" id="A0A367KX76"/>
<feature type="compositionally biased region" description="Low complexity" evidence="1">
    <location>
        <begin position="112"/>
        <end position="124"/>
    </location>
</feature>
<evidence type="ECO:0000313" key="3">
    <source>
        <dbReference type="Proteomes" id="UP000253551"/>
    </source>
</evidence>
<feature type="compositionally biased region" description="Basic and acidic residues" evidence="1">
    <location>
        <begin position="57"/>
        <end position="66"/>
    </location>
</feature>
<proteinExistence type="predicted"/>
<gene>
    <name evidence="2" type="ORF">CU098_012321</name>
</gene>
<dbReference type="OrthoDB" id="2245455at2759"/>
<reference evidence="2 3" key="1">
    <citation type="journal article" date="2018" name="G3 (Bethesda)">
        <title>Phylogenetic and Phylogenomic Definition of Rhizopus Species.</title>
        <authorList>
            <person name="Gryganskyi A.P."/>
            <person name="Golan J."/>
            <person name="Dolatabadi S."/>
            <person name="Mondo S."/>
            <person name="Robb S."/>
            <person name="Idnurm A."/>
            <person name="Muszewska A."/>
            <person name="Steczkiewicz K."/>
            <person name="Masonjones S."/>
            <person name="Liao H.L."/>
            <person name="Gajdeczka M.T."/>
            <person name="Anike F."/>
            <person name="Vuek A."/>
            <person name="Anishchenko I.M."/>
            <person name="Voigt K."/>
            <person name="de Hoog G.S."/>
            <person name="Smith M.E."/>
            <person name="Heitman J."/>
            <person name="Vilgalys R."/>
            <person name="Stajich J.E."/>
        </authorList>
    </citation>
    <scope>NUCLEOTIDE SEQUENCE [LARGE SCALE GENOMIC DNA]</scope>
    <source>
        <strain evidence="2 3">LSU 92-RS-03</strain>
    </source>
</reference>
<feature type="region of interest" description="Disordered" evidence="1">
    <location>
        <begin position="27"/>
        <end position="124"/>
    </location>
</feature>
<feature type="compositionally biased region" description="Polar residues" evidence="1">
    <location>
        <begin position="221"/>
        <end position="237"/>
    </location>
</feature>
<organism evidence="2 3">
    <name type="scientific">Rhizopus stolonifer</name>
    <name type="common">Rhizopus nigricans</name>
    <dbReference type="NCBI Taxonomy" id="4846"/>
    <lineage>
        <taxon>Eukaryota</taxon>
        <taxon>Fungi</taxon>
        <taxon>Fungi incertae sedis</taxon>
        <taxon>Mucoromycota</taxon>
        <taxon>Mucoromycotina</taxon>
        <taxon>Mucoromycetes</taxon>
        <taxon>Mucorales</taxon>
        <taxon>Mucorineae</taxon>
        <taxon>Rhizopodaceae</taxon>
        <taxon>Rhizopus</taxon>
    </lineage>
</organism>
<evidence type="ECO:0000256" key="1">
    <source>
        <dbReference type="SAM" id="MobiDB-lite"/>
    </source>
</evidence>
<comment type="caution">
    <text evidence="2">The sequence shown here is derived from an EMBL/GenBank/DDBJ whole genome shotgun (WGS) entry which is preliminary data.</text>
</comment>
<dbReference type="Proteomes" id="UP000253551">
    <property type="component" value="Unassembled WGS sequence"/>
</dbReference>
<feature type="region of interest" description="Disordered" evidence="1">
    <location>
        <begin position="153"/>
        <end position="182"/>
    </location>
</feature>
<sequence length="407" mass="45571">MTNAVQPRISSSTPFFKSKSSTIAPVLSNRHKNTVTLNGKQRKRSLTTNEISPNTARKTDIPEPLHNKNIVTSLSLKASKKNSKLPKEPRTLPKKKSNIKLPSKESLPRKPSSGSLTSSETRESSSSYYTAEINCDTSNQVSDTFADSLSILSIPEDQPDPVHCDRPIHNKKERVNDSKIGLQEPIQLTPSISSQIISSSKSLLKKSMNTSKEEAKKRSVSLLQRTRSRKWSNSSNDPRPLRSSWKSSPTAFMASPAASNCIDINQNFSLMHRLLTSMTLGGYITDGLHIPMDVWYQQNVRLHYVEAKTAASELAIAVLEKMDARNSIDLHLSAVRSELKVLKQTLNQINETLRKLGCPVPEVLINEKRNTNRHSTNRTSQTIVIWSTKFTKSVEKMRLEAMRNNTP</sequence>
<evidence type="ECO:0000313" key="2">
    <source>
        <dbReference type="EMBL" id="RCI06823.1"/>
    </source>
</evidence>
<feature type="region of interest" description="Disordered" evidence="1">
    <location>
        <begin position="207"/>
        <end position="248"/>
    </location>
</feature>